<feature type="compositionally biased region" description="Basic and acidic residues" evidence="1">
    <location>
        <begin position="230"/>
        <end position="240"/>
    </location>
</feature>
<proteinExistence type="predicted"/>
<feature type="region of interest" description="Disordered" evidence="1">
    <location>
        <begin position="558"/>
        <end position="581"/>
    </location>
</feature>
<accession>A0AAN8L9A3</accession>
<evidence type="ECO:0000256" key="1">
    <source>
        <dbReference type="SAM" id="MobiDB-lite"/>
    </source>
</evidence>
<organism evidence="2 3">
    <name type="scientific">Coregonus suidteri</name>
    <dbReference type="NCBI Taxonomy" id="861788"/>
    <lineage>
        <taxon>Eukaryota</taxon>
        <taxon>Metazoa</taxon>
        <taxon>Chordata</taxon>
        <taxon>Craniata</taxon>
        <taxon>Vertebrata</taxon>
        <taxon>Euteleostomi</taxon>
        <taxon>Actinopterygii</taxon>
        <taxon>Neopterygii</taxon>
        <taxon>Teleostei</taxon>
        <taxon>Protacanthopterygii</taxon>
        <taxon>Salmoniformes</taxon>
        <taxon>Salmonidae</taxon>
        <taxon>Coregoninae</taxon>
        <taxon>Coregonus</taxon>
    </lineage>
</organism>
<dbReference type="AlphaFoldDB" id="A0AAN8L9A3"/>
<feature type="region of interest" description="Disordered" evidence="1">
    <location>
        <begin position="1"/>
        <end position="24"/>
    </location>
</feature>
<keyword evidence="3" id="KW-1185">Reference proteome</keyword>
<gene>
    <name evidence="2" type="ORF">J4Q44_G00251750</name>
</gene>
<sequence length="581" mass="63037">MLAYQSRGPSPGLQDPGRQLCDDPTSNSGRCDVIGHGHQLFHFLLSLCTLTQQEAVLEDFLSRRVFLTSEHGECRHLVAAVSFPVLVFCSELTAVVMWRRSRCYPCESQAAVAMVQVREVMGSWAAPGLGSFSSEVVVFSLLFLLLSIILALCTNCRRHSFELRDGGEEVDRTQSQLVRVVRAGTGNNNDDSYVLTRVTLGMGVGAQKSVKLEDALAARENPMINDIRKDERDFSPRPEDSVIGVPEQPPAEQYGTRLKPWRSHREAPDQGDSSGALEIANGSPVAMTIRSPSPPTTVDIGDLSDVLNFTPELHSIPAPIAMVEVDTPLDLEPLQAPIVDAPIVSSLELVEPVDASIVSSLEPVEHADATVINYLDILNAPVGLETLDAPVMNSLDTLVLDAFIVNSLEPLDIPVINDLDTPDTPIVNIIDTLELDAPIIDVPIVDAPIVDCLEPVDVAIVDSLAPVDVLIMNDIDLLNVPVMNDLDLLEAPAEFSSSFIPQLEVEGHVEGEDQNQGPSLCVRPQHTYEIIGELTPDELSVEVDLATPGYQTIAELVHESTTQPDDDTTTVTEPADQAMRP</sequence>
<reference evidence="2 3" key="1">
    <citation type="submission" date="2021-04" db="EMBL/GenBank/DDBJ databases">
        <authorList>
            <person name="De Guttry C."/>
            <person name="Zahm M."/>
            <person name="Klopp C."/>
            <person name="Cabau C."/>
            <person name="Louis A."/>
            <person name="Berthelot C."/>
            <person name="Parey E."/>
            <person name="Roest Crollius H."/>
            <person name="Montfort J."/>
            <person name="Robinson-Rechavi M."/>
            <person name="Bucao C."/>
            <person name="Bouchez O."/>
            <person name="Gislard M."/>
            <person name="Lluch J."/>
            <person name="Milhes M."/>
            <person name="Lampietro C."/>
            <person name="Lopez Roques C."/>
            <person name="Donnadieu C."/>
            <person name="Braasch I."/>
            <person name="Desvignes T."/>
            <person name="Postlethwait J."/>
            <person name="Bobe J."/>
            <person name="Wedekind C."/>
            <person name="Guiguen Y."/>
        </authorList>
    </citation>
    <scope>NUCLEOTIDE SEQUENCE [LARGE SCALE GENOMIC DNA]</scope>
    <source>
        <strain evidence="2">Cs_M1</strain>
        <tissue evidence="2">Blood</tissue>
    </source>
</reference>
<dbReference type="Proteomes" id="UP001356427">
    <property type="component" value="Unassembled WGS sequence"/>
</dbReference>
<evidence type="ECO:0000313" key="3">
    <source>
        <dbReference type="Proteomes" id="UP001356427"/>
    </source>
</evidence>
<protein>
    <submittedName>
        <fullName evidence="2">Uncharacterized protein</fullName>
    </submittedName>
</protein>
<comment type="caution">
    <text evidence="2">The sequence shown here is derived from an EMBL/GenBank/DDBJ whole genome shotgun (WGS) entry which is preliminary data.</text>
</comment>
<dbReference type="EMBL" id="JAGTTL010000023">
    <property type="protein sequence ID" value="KAK6304589.1"/>
    <property type="molecule type" value="Genomic_DNA"/>
</dbReference>
<name>A0AAN8L9A3_9TELE</name>
<evidence type="ECO:0000313" key="2">
    <source>
        <dbReference type="EMBL" id="KAK6304589.1"/>
    </source>
</evidence>
<feature type="region of interest" description="Disordered" evidence="1">
    <location>
        <begin position="230"/>
        <end position="256"/>
    </location>
</feature>